<evidence type="ECO:0000313" key="2">
    <source>
        <dbReference type="Proteomes" id="UP001366085"/>
    </source>
</evidence>
<keyword evidence="2" id="KW-1185">Reference proteome</keyword>
<dbReference type="GO" id="GO:0051213">
    <property type="term" value="F:dioxygenase activity"/>
    <property type="evidence" value="ECO:0007669"/>
    <property type="project" value="UniProtKB-KW"/>
</dbReference>
<dbReference type="PANTHER" id="PTHR20883">
    <property type="entry name" value="PHYTANOYL-COA DIOXYGENASE DOMAIN CONTAINING 1"/>
    <property type="match status" value="1"/>
</dbReference>
<comment type="caution">
    <text evidence="1">The sequence shown here is derived from an EMBL/GenBank/DDBJ whole genome shotgun (WGS) entry which is preliminary data.</text>
</comment>
<dbReference type="EMBL" id="JBBDGN010000009">
    <property type="protein sequence ID" value="MEJ1092099.1"/>
    <property type="molecule type" value="Genomic_DNA"/>
</dbReference>
<dbReference type="InterPro" id="IPR008775">
    <property type="entry name" value="Phytyl_CoA_dOase-like"/>
</dbReference>
<dbReference type="RefSeq" id="WP_337320316.1">
    <property type="nucleotide sequence ID" value="NZ_JBBDGN010000009.1"/>
</dbReference>
<keyword evidence="1" id="KW-0223">Dioxygenase</keyword>
<keyword evidence="1" id="KW-0560">Oxidoreductase</keyword>
<dbReference type="Gene3D" id="2.60.120.620">
    <property type="entry name" value="q2cbj1_9rhob like domain"/>
    <property type="match status" value="1"/>
</dbReference>
<proteinExistence type="predicted"/>
<dbReference type="SUPFAM" id="SSF51197">
    <property type="entry name" value="Clavaminate synthase-like"/>
    <property type="match status" value="1"/>
</dbReference>
<evidence type="ECO:0000313" key="1">
    <source>
        <dbReference type="EMBL" id="MEJ1092099.1"/>
    </source>
</evidence>
<dbReference type="Pfam" id="PF05721">
    <property type="entry name" value="PhyH"/>
    <property type="match status" value="1"/>
</dbReference>
<protein>
    <submittedName>
        <fullName evidence="1">Phytanoyl-CoA dioxygenase family protein</fullName>
    </submittedName>
</protein>
<dbReference type="PANTHER" id="PTHR20883:SF48">
    <property type="entry name" value="ECTOINE DIOXYGENASE"/>
    <property type="match status" value="1"/>
</dbReference>
<name>A0ABU8LL97_9MICO</name>
<reference evidence="1 2" key="1">
    <citation type="submission" date="2024-02" db="EMBL/GenBank/DDBJ databases">
        <authorList>
            <person name="Saticioglu I.B."/>
        </authorList>
    </citation>
    <scope>NUCLEOTIDE SEQUENCE [LARGE SCALE GENOMIC DNA]</scope>
    <source>
        <strain evidence="1 2">Mu-43</strain>
    </source>
</reference>
<dbReference type="Proteomes" id="UP001366085">
    <property type="component" value="Unassembled WGS sequence"/>
</dbReference>
<organism evidence="1 2">
    <name type="scientific">Microbacterium istanbulense</name>
    <dbReference type="NCBI Taxonomy" id="3122049"/>
    <lineage>
        <taxon>Bacteria</taxon>
        <taxon>Bacillati</taxon>
        <taxon>Actinomycetota</taxon>
        <taxon>Actinomycetes</taxon>
        <taxon>Micrococcales</taxon>
        <taxon>Microbacteriaceae</taxon>
        <taxon>Microbacterium</taxon>
    </lineage>
</organism>
<accession>A0ABU8LL97</accession>
<gene>
    <name evidence="1" type="ORF">WDU93_10385</name>
</gene>
<sequence length="267" mass="29912">MTTTASAERTEAALREYDENGYTIFRSVLDADLMGEAAEHVLWLQERHPELAGEDLGHTLLAKDPFWVRLVSDPRLLDIAETFVGPDIALFASHYISKPPFSGKRVLWHQDGAYWNLEPMNVMTMWLAVDESTPENGCLRVIPGSHKRSLEQLRERSDVPNVLGSEMDAEVDESLAHDLILSPGDVDVHHPNIVHGSNANTSPRRRCGLTIRYIPTSTKITGDEQPFASAMLLRGEPGVNVYQPRPVYRRGIDFPFEGREDCAAPVR</sequence>